<comment type="subcellular location">
    <subcellularLocation>
        <location evidence="1">Membrane</location>
        <topology evidence="1">Multi-pass membrane protein</topology>
    </subcellularLocation>
</comment>
<evidence type="ECO:0000256" key="4">
    <source>
        <dbReference type="ARBA" id="ARBA00022989"/>
    </source>
</evidence>
<keyword evidence="6 7" id="KW-0472">Membrane</keyword>
<feature type="transmembrane region" description="Helical" evidence="7">
    <location>
        <begin position="181"/>
        <end position="200"/>
    </location>
</feature>
<feature type="transmembrane region" description="Helical" evidence="7">
    <location>
        <begin position="154"/>
        <end position="175"/>
    </location>
</feature>
<keyword evidence="3 7" id="KW-0812">Transmembrane</keyword>
<reference evidence="8 9" key="1">
    <citation type="submission" date="2024-02" db="EMBL/GenBank/DDBJ databases">
        <authorList>
            <person name="Chen Y."/>
            <person name="Shah S."/>
            <person name="Dougan E. K."/>
            <person name="Thang M."/>
            <person name="Chan C."/>
        </authorList>
    </citation>
    <scope>NUCLEOTIDE SEQUENCE [LARGE SCALE GENOMIC DNA]</scope>
</reference>
<evidence type="ECO:0000256" key="7">
    <source>
        <dbReference type="SAM" id="Phobius"/>
    </source>
</evidence>
<protein>
    <submittedName>
        <fullName evidence="8">UPF0187 protein</fullName>
    </submittedName>
</protein>
<organism evidence="8 9">
    <name type="scientific">Durusdinium trenchii</name>
    <dbReference type="NCBI Taxonomy" id="1381693"/>
    <lineage>
        <taxon>Eukaryota</taxon>
        <taxon>Sar</taxon>
        <taxon>Alveolata</taxon>
        <taxon>Dinophyceae</taxon>
        <taxon>Suessiales</taxon>
        <taxon>Symbiodiniaceae</taxon>
        <taxon>Durusdinium</taxon>
    </lineage>
</organism>
<proteinExistence type="predicted"/>
<evidence type="ECO:0000256" key="2">
    <source>
        <dbReference type="ARBA" id="ARBA00022448"/>
    </source>
</evidence>
<dbReference type="PANTHER" id="PTHR33281">
    <property type="entry name" value="UPF0187 PROTEIN YNEE"/>
    <property type="match status" value="1"/>
</dbReference>
<dbReference type="Proteomes" id="UP001642464">
    <property type="component" value="Unassembled WGS sequence"/>
</dbReference>
<evidence type="ECO:0000256" key="1">
    <source>
        <dbReference type="ARBA" id="ARBA00004141"/>
    </source>
</evidence>
<dbReference type="EMBL" id="CAXAMM010000114">
    <property type="protein sequence ID" value="CAK8986005.1"/>
    <property type="molecule type" value="Genomic_DNA"/>
</dbReference>
<sequence>MERFWEGTGLLHQMRGEWFDAVSCCVTFTRGSIATRFEETMKFRHTIVRLMSLCHGSALEEIGGEESDFCETIDAAGLSNLTQAHLKECAEVLRFNRVEVLLHMIQSLITHNLDIGILKVQPPILSRVYQTLSRGFVNLLNAKKIADTRFPFPFSQLISALLFVHVVMLPVLLSAVISEVWLAMTLTFIPIFSMCCLNYIGVELENPFGRDDNDLPLKHFQDPCTAPCKHVYCRVSAEQRRAGESVDAFATLSPHFEVIASCKWLDDGNPPPERKSWTEVSYDEETRTFRGLIEWDPAFHGTHKWVYRIEFSEDFAGIIGVAYASVLEGVASYHFESPEDCYISYANAPETWRLDDGSFPPRQKPFELVSYDEASRTFKGTVRWREGFDGATRWDYTIVFSEDLGHISGGKVQPYGSLGFPQPPQHYGDPTLQLPTPTSMLIGYSE</sequence>
<evidence type="ECO:0000313" key="8">
    <source>
        <dbReference type="EMBL" id="CAK8986005.1"/>
    </source>
</evidence>
<dbReference type="Pfam" id="PF25539">
    <property type="entry name" value="Bestrophin_2"/>
    <property type="match status" value="1"/>
</dbReference>
<evidence type="ECO:0000256" key="6">
    <source>
        <dbReference type="ARBA" id="ARBA00023136"/>
    </source>
</evidence>
<keyword evidence="4 7" id="KW-1133">Transmembrane helix</keyword>
<dbReference type="PANTHER" id="PTHR33281:SF20">
    <property type="match status" value="1"/>
</dbReference>
<accession>A0ABP0H714</accession>
<name>A0ABP0H714_9DINO</name>
<dbReference type="InterPro" id="IPR044669">
    <property type="entry name" value="YneE/VCCN1/2-like"/>
</dbReference>
<evidence type="ECO:0000256" key="5">
    <source>
        <dbReference type="ARBA" id="ARBA00023065"/>
    </source>
</evidence>
<comment type="caution">
    <text evidence="8">The sequence shown here is derived from an EMBL/GenBank/DDBJ whole genome shotgun (WGS) entry which is preliminary data.</text>
</comment>
<keyword evidence="5" id="KW-0406">Ion transport</keyword>
<keyword evidence="9" id="KW-1185">Reference proteome</keyword>
<gene>
    <name evidence="8" type="ORF">SCF082_LOCUS369</name>
</gene>
<evidence type="ECO:0000256" key="3">
    <source>
        <dbReference type="ARBA" id="ARBA00022692"/>
    </source>
</evidence>
<evidence type="ECO:0000313" key="9">
    <source>
        <dbReference type="Proteomes" id="UP001642464"/>
    </source>
</evidence>
<keyword evidence="2" id="KW-0813">Transport</keyword>